<reference evidence="1 2" key="1">
    <citation type="submission" date="2019-12" db="EMBL/GenBank/DDBJ databases">
        <title>Genomic-based taxomic classification of the family Erythrobacteraceae.</title>
        <authorList>
            <person name="Xu L."/>
        </authorList>
    </citation>
    <scope>NUCLEOTIDE SEQUENCE [LARGE SCALE GENOMIC DNA]</scope>
    <source>
        <strain evidence="1 2">S36</strain>
    </source>
</reference>
<name>A0A6I4TXK0_9SPHN</name>
<dbReference type="EMBL" id="WTYJ01000002">
    <property type="protein sequence ID" value="MXO99368.1"/>
    <property type="molecule type" value="Genomic_DNA"/>
</dbReference>
<dbReference type="AlphaFoldDB" id="A0A6I4TXK0"/>
<evidence type="ECO:0000313" key="2">
    <source>
        <dbReference type="Proteomes" id="UP000469430"/>
    </source>
</evidence>
<sequence length="77" mass="8194">MTDGVLAGAKGANWQAMLRYGLEAGDLDADGEGVAEAIEARLRTGRPLAAQDWIARQDVELGRRLLPGKPGPKPKRA</sequence>
<dbReference type="RefSeq" id="WP_161391093.1">
    <property type="nucleotide sequence ID" value="NZ_JBHSCP010000001.1"/>
</dbReference>
<protein>
    <submittedName>
        <fullName evidence="1">Uncharacterized protein</fullName>
    </submittedName>
</protein>
<dbReference type="Proteomes" id="UP000469430">
    <property type="component" value="Unassembled WGS sequence"/>
</dbReference>
<accession>A0A6I4TXK0</accession>
<proteinExistence type="predicted"/>
<organism evidence="1 2">
    <name type="scientific">Croceibacterium xixiisoli</name>
    <dbReference type="NCBI Taxonomy" id="1476466"/>
    <lineage>
        <taxon>Bacteria</taxon>
        <taxon>Pseudomonadati</taxon>
        <taxon>Pseudomonadota</taxon>
        <taxon>Alphaproteobacteria</taxon>
        <taxon>Sphingomonadales</taxon>
        <taxon>Erythrobacteraceae</taxon>
        <taxon>Croceibacterium</taxon>
    </lineage>
</organism>
<gene>
    <name evidence="1" type="ORF">GRI97_10240</name>
</gene>
<evidence type="ECO:0000313" key="1">
    <source>
        <dbReference type="EMBL" id="MXO99368.1"/>
    </source>
</evidence>
<keyword evidence="2" id="KW-1185">Reference proteome</keyword>
<comment type="caution">
    <text evidence="1">The sequence shown here is derived from an EMBL/GenBank/DDBJ whole genome shotgun (WGS) entry which is preliminary data.</text>
</comment>
<dbReference type="OrthoDB" id="9794403at2"/>